<name>A0A426XX89_ENSVE</name>
<dbReference type="AlphaFoldDB" id="A0A426XX89"/>
<feature type="compositionally biased region" description="Polar residues" evidence="1">
    <location>
        <begin position="46"/>
        <end position="55"/>
    </location>
</feature>
<gene>
    <name evidence="2" type="ORF">B296_00051372</name>
</gene>
<reference evidence="2 3" key="1">
    <citation type="journal article" date="2014" name="Agronomy (Basel)">
        <title>A Draft Genome Sequence for Ensete ventricosum, the Drought-Tolerant Tree Against Hunger.</title>
        <authorList>
            <person name="Harrison J."/>
            <person name="Moore K.A."/>
            <person name="Paszkiewicz K."/>
            <person name="Jones T."/>
            <person name="Grant M."/>
            <person name="Ambacheew D."/>
            <person name="Muzemil S."/>
            <person name="Studholme D.J."/>
        </authorList>
    </citation>
    <scope>NUCLEOTIDE SEQUENCE [LARGE SCALE GENOMIC DNA]</scope>
</reference>
<organism evidence="2 3">
    <name type="scientific">Ensete ventricosum</name>
    <name type="common">Abyssinian banana</name>
    <name type="synonym">Musa ensete</name>
    <dbReference type="NCBI Taxonomy" id="4639"/>
    <lineage>
        <taxon>Eukaryota</taxon>
        <taxon>Viridiplantae</taxon>
        <taxon>Streptophyta</taxon>
        <taxon>Embryophyta</taxon>
        <taxon>Tracheophyta</taxon>
        <taxon>Spermatophyta</taxon>
        <taxon>Magnoliopsida</taxon>
        <taxon>Liliopsida</taxon>
        <taxon>Zingiberales</taxon>
        <taxon>Musaceae</taxon>
        <taxon>Ensete</taxon>
    </lineage>
</organism>
<evidence type="ECO:0000256" key="1">
    <source>
        <dbReference type="SAM" id="MobiDB-lite"/>
    </source>
</evidence>
<evidence type="ECO:0000313" key="2">
    <source>
        <dbReference type="EMBL" id="RRT44157.1"/>
    </source>
</evidence>
<comment type="caution">
    <text evidence="2">The sequence shown here is derived from an EMBL/GenBank/DDBJ whole genome shotgun (WGS) entry which is preliminary data.</text>
</comment>
<accession>A0A426XX89</accession>
<dbReference type="EMBL" id="AMZH03016652">
    <property type="protein sequence ID" value="RRT44157.1"/>
    <property type="molecule type" value="Genomic_DNA"/>
</dbReference>
<protein>
    <submittedName>
        <fullName evidence="2">Uncharacterized protein</fullName>
    </submittedName>
</protein>
<evidence type="ECO:0000313" key="3">
    <source>
        <dbReference type="Proteomes" id="UP000287651"/>
    </source>
</evidence>
<dbReference type="Proteomes" id="UP000287651">
    <property type="component" value="Unassembled WGS sequence"/>
</dbReference>
<feature type="compositionally biased region" description="Basic and acidic residues" evidence="1">
    <location>
        <begin position="18"/>
        <end position="28"/>
    </location>
</feature>
<proteinExistence type="predicted"/>
<feature type="region of interest" description="Disordered" evidence="1">
    <location>
        <begin position="1"/>
        <end position="55"/>
    </location>
</feature>
<sequence length="122" mass="12792">MRPQWGIHGWSRASRAATLDKPKAERPQSIETLSDGGGITIDGSSMVPSPQVGSKDTSCLEAASLYGHEARASKGRGEIAAIALEPPTEGPTGEIVWFVKDVHPHVGAEVDTVAVGGDTPHR</sequence>